<keyword evidence="6 10" id="KW-0883">Thioether bond</keyword>
<dbReference type="GO" id="GO:0042412">
    <property type="term" value="P:taurine biosynthetic process"/>
    <property type="evidence" value="ECO:0007669"/>
    <property type="project" value="UniProtKB-UniRule"/>
</dbReference>
<dbReference type="UniPathway" id="UPA00012">
    <property type="reaction ID" value="UER00537"/>
</dbReference>
<dbReference type="GO" id="GO:0017172">
    <property type="term" value="F:cysteine dioxygenase activity"/>
    <property type="evidence" value="ECO:0007669"/>
    <property type="project" value="UniProtKB-UniRule"/>
</dbReference>
<proteinExistence type="inferred from homology"/>
<feature type="binding site" evidence="11">
    <location>
        <position position="117"/>
    </location>
    <ligand>
        <name>Fe cation</name>
        <dbReference type="ChEBI" id="CHEBI:24875"/>
        <note>catalytic</note>
    </ligand>
</feature>
<dbReference type="GO" id="GO:0008198">
    <property type="term" value="F:ferrous iron binding"/>
    <property type="evidence" value="ECO:0007669"/>
    <property type="project" value="UniProtKB-ARBA"/>
</dbReference>
<dbReference type="GO" id="GO:0019448">
    <property type="term" value="P:L-cysteine catabolic process"/>
    <property type="evidence" value="ECO:0007669"/>
    <property type="project" value="TreeGrafter"/>
</dbReference>
<evidence type="ECO:0000313" key="14">
    <source>
        <dbReference type="Proteomes" id="UP000492821"/>
    </source>
</evidence>
<dbReference type="InterPro" id="IPR014710">
    <property type="entry name" value="RmlC-like_jellyroll"/>
</dbReference>
<feature type="binding site" evidence="11">
    <location>
        <position position="119"/>
    </location>
    <ligand>
        <name>Fe cation</name>
        <dbReference type="ChEBI" id="CHEBI:24875"/>
        <note>catalytic</note>
    </ligand>
</feature>
<dbReference type="SUPFAM" id="SSF51182">
    <property type="entry name" value="RmlC-like cupins"/>
    <property type="match status" value="1"/>
</dbReference>
<dbReference type="PANTHER" id="PTHR12918:SF1">
    <property type="entry name" value="CYSTEINE DIOXYGENASE TYPE 1"/>
    <property type="match status" value="1"/>
</dbReference>
<reference evidence="15" key="2">
    <citation type="submission" date="2020-10" db="UniProtKB">
        <authorList>
            <consortium name="WormBaseParasite"/>
        </authorList>
    </citation>
    <scope>IDENTIFICATION</scope>
</reference>
<keyword evidence="9 11" id="KW-0408">Iron</keyword>
<feature type="binding site" evidence="11">
    <location>
        <position position="173"/>
    </location>
    <ligand>
        <name>Fe cation</name>
        <dbReference type="ChEBI" id="CHEBI:24875"/>
        <note>catalytic</note>
    </ligand>
</feature>
<organism evidence="14 15">
    <name type="scientific">Panagrellus redivivus</name>
    <name type="common">Microworm</name>
    <dbReference type="NCBI Taxonomy" id="6233"/>
    <lineage>
        <taxon>Eukaryota</taxon>
        <taxon>Metazoa</taxon>
        <taxon>Ecdysozoa</taxon>
        <taxon>Nematoda</taxon>
        <taxon>Chromadorea</taxon>
        <taxon>Rhabditida</taxon>
        <taxon>Tylenchina</taxon>
        <taxon>Panagrolaimomorpha</taxon>
        <taxon>Panagrolaimoidea</taxon>
        <taxon>Panagrolaimidae</taxon>
        <taxon>Panagrellus</taxon>
    </lineage>
</organism>
<evidence type="ECO:0000256" key="12">
    <source>
        <dbReference type="RuleBase" id="RU366010"/>
    </source>
</evidence>
<dbReference type="Gene3D" id="2.60.120.10">
    <property type="entry name" value="Jelly Rolls"/>
    <property type="match status" value="1"/>
</dbReference>
<keyword evidence="7 12" id="KW-0223">Dioxygenase</keyword>
<evidence type="ECO:0000256" key="6">
    <source>
        <dbReference type="ARBA" id="ARBA00022784"/>
    </source>
</evidence>
<reference evidence="14" key="1">
    <citation type="journal article" date="2013" name="Genetics">
        <title>The draft genome and transcriptome of Panagrellus redivivus are shaped by the harsh demands of a free-living lifestyle.</title>
        <authorList>
            <person name="Srinivasan J."/>
            <person name="Dillman A.R."/>
            <person name="Macchietto M.G."/>
            <person name="Heikkinen L."/>
            <person name="Lakso M."/>
            <person name="Fracchia K.M."/>
            <person name="Antoshechkin I."/>
            <person name="Mortazavi A."/>
            <person name="Wong G."/>
            <person name="Sternberg P.W."/>
        </authorList>
    </citation>
    <scope>NUCLEOTIDE SEQUENCE [LARGE SCALE GENOMIC DNA]</scope>
    <source>
        <strain evidence="14">MT8872</strain>
    </source>
</reference>
<comment type="catalytic activity">
    <reaction evidence="1 12">
        <text>L-cysteine + O2 = 3-sulfino-L-alanine + H(+)</text>
        <dbReference type="Rhea" id="RHEA:20441"/>
        <dbReference type="ChEBI" id="CHEBI:15378"/>
        <dbReference type="ChEBI" id="CHEBI:15379"/>
        <dbReference type="ChEBI" id="CHEBI:35235"/>
        <dbReference type="ChEBI" id="CHEBI:61085"/>
        <dbReference type="EC" id="1.13.11.20"/>
    </reaction>
</comment>
<evidence type="ECO:0000256" key="4">
    <source>
        <dbReference type="ARBA" id="ARBA00013133"/>
    </source>
</evidence>
<evidence type="ECO:0000256" key="8">
    <source>
        <dbReference type="ARBA" id="ARBA00023002"/>
    </source>
</evidence>
<feature type="cross-link" description="3'-(S-cysteinyl)-tyrosine (Cys-Tyr)" evidence="10">
    <location>
        <begin position="124"/>
        <end position="190"/>
    </location>
</feature>
<comment type="pathway">
    <text evidence="2 12">Organosulfur biosynthesis; taurine biosynthesis; hypotaurine from L-cysteine: step 1/2.</text>
</comment>
<dbReference type="FunFam" id="2.60.120.10:FF:000045">
    <property type="entry name" value="Cysteine dioxygenase 1"/>
    <property type="match status" value="1"/>
</dbReference>
<dbReference type="PANTHER" id="PTHR12918">
    <property type="entry name" value="CYSTEINE DIOXYGENASE"/>
    <property type="match status" value="1"/>
</dbReference>
<dbReference type="Pfam" id="PF05995">
    <property type="entry name" value="CDO_I"/>
    <property type="match status" value="1"/>
</dbReference>
<dbReference type="CDD" id="cd10548">
    <property type="entry name" value="cupin_CDO"/>
    <property type="match status" value="1"/>
</dbReference>
<evidence type="ECO:0000256" key="13">
    <source>
        <dbReference type="SAM" id="MobiDB-lite"/>
    </source>
</evidence>
<feature type="region of interest" description="Disordered" evidence="13">
    <location>
        <begin position="227"/>
        <end position="248"/>
    </location>
</feature>
<keyword evidence="8 12" id="KW-0560">Oxidoreductase</keyword>
<accession>A0A7E4UQR0</accession>
<evidence type="ECO:0000256" key="1">
    <source>
        <dbReference type="ARBA" id="ARBA00000629"/>
    </source>
</evidence>
<dbReference type="Proteomes" id="UP000492821">
    <property type="component" value="Unassembled WGS sequence"/>
</dbReference>
<comment type="cofactor">
    <cofactor evidence="12">
        <name>Fe cation</name>
        <dbReference type="ChEBI" id="CHEBI:24875"/>
    </cofactor>
    <text evidence="12">Binds 1 Fe cation per subunit.</text>
</comment>
<keyword evidence="5 11" id="KW-0479">Metal-binding</keyword>
<dbReference type="EC" id="1.13.11.20" evidence="4 12"/>
<evidence type="ECO:0000256" key="5">
    <source>
        <dbReference type="ARBA" id="ARBA00022723"/>
    </source>
</evidence>
<dbReference type="InterPro" id="IPR010300">
    <property type="entry name" value="CDO_1"/>
</dbReference>
<evidence type="ECO:0000256" key="11">
    <source>
        <dbReference type="PIRSR" id="PIRSR610300-51"/>
    </source>
</evidence>
<keyword evidence="14" id="KW-1185">Reference proteome</keyword>
<evidence type="ECO:0000256" key="9">
    <source>
        <dbReference type="ARBA" id="ARBA00023004"/>
    </source>
</evidence>
<name>A0A7E4UQR0_PANRE</name>
<evidence type="ECO:0000256" key="3">
    <source>
        <dbReference type="ARBA" id="ARBA00006622"/>
    </source>
</evidence>
<dbReference type="AlphaFoldDB" id="A0A7E4UQR0"/>
<dbReference type="WBParaSite" id="Pan_g11703.t1">
    <property type="protein sequence ID" value="Pan_g11703.t1"/>
    <property type="gene ID" value="Pan_g11703"/>
</dbReference>
<dbReference type="InterPro" id="IPR011051">
    <property type="entry name" value="RmlC_Cupin_sf"/>
</dbReference>
<sequence>MMSVRRTCESRQMSRADIDTVFRNHGESGVMDVEKSTKEHAWMEKLISEVQDVFKNDHINTEDLKYVLQNYKSNPCDWKKYANFDAHKYTRNLVDIGNGKYNMMILCWGPGMSSSIHDHTNSHCFVKILDGSLCETRFAWPETEGKDAPLQKLGETLCNTDDVTYMSDEIGLHRMENPSHSDGCVSLHIYIPAYDNCQVFDERTGRHTKAVVTFYTKFGRKVDYRHSRQGILPPPDAENVNRSQYSPY</sequence>
<evidence type="ECO:0000256" key="7">
    <source>
        <dbReference type="ARBA" id="ARBA00022964"/>
    </source>
</evidence>
<protein>
    <recommendedName>
        <fullName evidence="4 12">Cysteine dioxygenase</fullName>
        <ecNumber evidence="4 12">1.13.11.20</ecNumber>
    </recommendedName>
</protein>
<evidence type="ECO:0000256" key="2">
    <source>
        <dbReference type="ARBA" id="ARBA00004759"/>
    </source>
</evidence>
<evidence type="ECO:0000256" key="10">
    <source>
        <dbReference type="PIRSR" id="PIRSR610300-50"/>
    </source>
</evidence>
<evidence type="ECO:0000313" key="15">
    <source>
        <dbReference type="WBParaSite" id="Pan_g11703.t1"/>
    </source>
</evidence>
<comment type="similarity">
    <text evidence="3 12">Belongs to the cysteine dioxygenase family.</text>
</comment>